<dbReference type="AlphaFoldDB" id="A0AA41TZU2"/>
<proteinExistence type="predicted"/>
<reference evidence="1" key="1">
    <citation type="submission" date="2022-01" db="EMBL/GenBank/DDBJ databases">
        <title>Genome-Based Taxonomic Classification of the Phylum Actinobacteria.</title>
        <authorList>
            <person name="Gao Y."/>
        </authorList>
    </citation>
    <scope>NUCLEOTIDE SEQUENCE</scope>
    <source>
        <strain evidence="1">KLBMP 8922</strain>
    </source>
</reference>
<sequence>MSERTSWEQMPAAVHDAVTARFGAFYTSHEATGGGSDSDCTSWVYLNDGDALFAKGVLLHHVDKLQRLDLEAAINPWTPSCTPRLRGRIRTAGWDVLLFEVVGTREWAVFEPDWPDLPLVATALDSLSRCAAPPLPLATLRDRWEDFCEPSDQPLLTGGALVHSDPAATNFVMSDDQAYLVDWTNPLLGPAWADAMLWGMRLISDGGQTPEQAAEWTAKVPAFATAPREAVRVATLAEARMCDAFADPGQPHPMAAAAHAWAAHWS</sequence>
<dbReference type="Gene3D" id="1.10.510.10">
    <property type="entry name" value="Transferase(Phosphotransferase) domain 1"/>
    <property type="match status" value="1"/>
</dbReference>
<dbReference type="RefSeq" id="WP_235052036.1">
    <property type="nucleotide sequence ID" value="NZ_JAKFHA010000005.1"/>
</dbReference>
<name>A0AA41TZU2_9ACTN</name>
<dbReference type="SUPFAM" id="SSF56112">
    <property type="entry name" value="Protein kinase-like (PK-like)"/>
    <property type="match status" value="1"/>
</dbReference>
<gene>
    <name evidence="1" type="ORF">LZ495_11640</name>
</gene>
<comment type="caution">
    <text evidence="1">The sequence shown here is derived from an EMBL/GenBank/DDBJ whole genome shotgun (WGS) entry which is preliminary data.</text>
</comment>
<organism evidence="1 2">
    <name type="scientific">Yinghuangia soli</name>
    <dbReference type="NCBI Taxonomy" id="2908204"/>
    <lineage>
        <taxon>Bacteria</taxon>
        <taxon>Bacillati</taxon>
        <taxon>Actinomycetota</taxon>
        <taxon>Actinomycetes</taxon>
        <taxon>Kitasatosporales</taxon>
        <taxon>Streptomycetaceae</taxon>
        <taxon>Yinghuangia</taxon>
    </lineage>
</organism>
<protein>
    <submittedName>
        <fullName evidence="1">Aminoglycoside phosphotransferase</fullName>
    </submittedName>
</protein>
<evidence type="ECO:0000313" key="1">
    <source>
        <dbReference type="EMBL" id="MCF2527866.1"/>
    </source>
</evidence>
<dbReference type="InterPro" id="IPR011009">
    <property type="entry name" value="Kinase-like_dom_sf"/>
</dbReference>
<accession>A0AA41TZU2</accession>
<keyword evidence="2" id="KW-1185">Reference proteome</keyword>
<dbReference type="EMBL" id="JAKFHA010000005">
    <property type="protein sequence ID" value="MCF2527866.1"/>
    <property type="molecule type" value="Genomic_DNA"/>
</dbReference>
<evidence type="ECO:0000313" key="2">
    <source>
        <dbReference type="Proteomes" id="UP001165378"/>
    </source>
</evidence>
<dbReference type="Proteomes" id="UP001165378">
    <property type="component" value="Unassembled WGS sequence"/>
</dbReference>